<feature type="transmembrane region" description="Helical" evidence="6">
    <location>
        <begin position="177"/>
        <end position="199"/>
    </location>
</feature>
<dbReference type="GO" id="GO:0016491">
    <property type="term" value="F:oxidoreductase activity"/>
    <property type="evidence" value="ECO:0007669"/>
    <property type="project" value="InterPro"/>
</dbReference>
<reference evidence="9" key="1">
    <citation type="submission" date="2016-07" db="EMBL/GenBank/DDBJ databases">
        <title>Frankia sp. NRRL B-16219 Genome sequencing.</title>
        <authorList>
            <person name="Ghodhbane-Gtari F."/>
            <person name="Swanson E."/>
            <person name="Gueddou A."/>
            <person name="Louati M."/>
            <person name="Nouioui I."/>
            <person name="Hezbri K."/>
            <person name="Abebe-Akele F."/>
            <person name="Simpson S."/>
            <person name="Morris K."/>
            <person name="Thomas K."/>
            <person name="Gtari M."/>
            <person name="Tisa L.S."/>
        </authorList>
    </citation>
    <scope>NUCLEOTIDE SEQUENCE [LARGE SCALE GENOMIC DNA]</scope>
    <source>
        <strain evidence="9">NRRL B-16219</strain>
    </source>
</reference>
<comment type="caution">
    <text evidence="8">The sequence shown here is derived from an EMBL/GenBank/DDBJ whole genome shotgun (WGS) entry which is preliminary data.</text>
</comment>
<evidence type="ECO:0000313" key="9">
    <source>
        <dbReference type="Proteomes" id="UP000179769"/>
    </source>
</evidence>
<evidence type="ECO:0000259" key="7">
    <source>
        <dbReference type="Pfam" id="PF00881"/>
    </source>
</evidence>
<feature type="transmembrane region" description="Helical" evidence="6">
    <location>
        <begin position="34"/>
        <end position="54"/>
    </location>
</feature>
<organism evidence="8 9">
    <name type="scientific">Parafrankia soli</name>
    <dbReference type="NCBI Taxonomy" id="2599596"/>
    <lineage>
        <taxon>Bacteria</taxon>
        <taxon>Bacillati</taxon>
        <taxon>Actinomycetota</taxon>
        <taxon>Actinomycetes</taxon>
        <taxon>Frankiales</taxon>
        <taxon>Frankiaceae</taxon>
        <taxon>Parafrankia</taxon>
    </lineage>
</organism>
<evidence type="ECO:0000313" key="8">
    <source>
        <dbReference type="EMBL" id="OHV27703.1"/>
    </source>
</evidence>
<feature type="transmembrane region" description="Helical" evidence="6">
    <location>
        <begin position="144"/>
        <end position="165"/>
    </location>
</feature>
<keyword evidence="9" id="KW-1185">Reference proteome</keyword>
<dbReference type="Proteomes" id="UP000179769">
    <property type="component" value="Unassembled WGS sequence"/>
</dbReference>
<dbReference type="PANTHER" id="PTHR30213:SF1">
    <property type="entry name" value="INNER MEMBRANE PROTEIN YHJD"/>
    <property type="match status" value="1"/>
</dbReference>
<evidence type="ECO:0000256" key="4">
    <source>
        <dbReference type="ARBA" id="ARBA00022989"/>
    </source>
</evidence>
<dbReference type="EMBL" id="MAXA01000218">
    <property type="protein sequence ID" value="OHV27703.1"/>
    <property type="molecule type" value="Genomic_DNA"/>
</dbReference>
<gene>
    <name evidence="8" type="ORF">BBK14_19645</name>
</gene>
<accession>A0A1S1PYG4</accession>
<evidence type="ECO:0000256" key="5">
    <source>
        <dbReference type="ARBA" id="ARBA00023136"/>
    </source>
</evidence>
<evidence type="ECO:0000256" key="3">
    <source>
        <dbReference type="ARBA" id="ARBA00022692"/>
    </source>
</evidence>
<evidence type="ECO:0000256" key="1">
    <source>
        <dbReference type="ARBA" id="ARBA00004651"/>
    </source>
</evidence>
<keyword evidence="3 6" id="KW-0812">Transmembrane</keyword>
<evidence type="ECO:0000256" key="2">
    <source>
        <dbReference type="ARBA" id="ARBA00022475"/>
    </source>
</evidence>
<keyword evidence="5 6" id="KW-0472">Membrane</keyword>
<feature type="transmembrane region" description="Helical" evidence="6">
    <location>
        <begin position="246"/>
        <end position="269"/>
    </location>
</feature>
<dbReference type="PANTHER" id="PTHR30213">
    <property type="entry name" value="INNER MEMBRANE PROTEIN YHJD"/>
    <property type="match status" value="1"/>
</dbReference>
<dbReference type="InterPro" id="IPR029479">
    <property type="entry name" value="Nitroreductase"/>
</dbReference>
<dbReference type="Gene3D" id="3.40.109.10">
    <property type="entry name" value="NADH Oxidase"/>
    <property type="match status" value="1"/>
</dbReference>
<dbReference type="Pfam" id="PF00881">
    <property type="entry name" value="Nitroreductase"/>
    <property type="match status" value="1"/>
</dbReference>
<dbReference type="AlphaFoldDB" id="A0A1S1PYG4"/>
<dbReference type="GO" id="GO:0005886">
    <property type="term" value="C:plasma membrane"/>
    <property type="evidence" value="ECO:0007669"/>
    <property type="project" value="UniProtKB-SubCell"/>
</dbReference>
<sequence>MALGARLDRAQQSRPRIAFPLAVIYKFAEDQGGYLAALIAFYGFLSLFPLLLLLTTGLGFVLAGHPDIQEQVVSSALSQFPIIGDQLRSDVQALRGSAVAVAIGVLGSIWGSLGVARALGNALDTVWAVPRRSRPNPFFARVRSFGLIGLFGLGVVLTTLLSAITTRAGDLGTGLGAGAQVLAVVLGIAGNTGLILMAFRLLTVKSVTFGQILPGAAIAALGWQLLQSAGTYLLQYQLQGRTQVYGLFALVLGLMTWLYLLAAVIVFAMEINTVRAGRLYPRALLTPFVDDVVLTDSDRRVYTSYAQAEQFKSFQQVDVSFDDVSVGDASSGDASVDQDRPMELTHAMRTTGTCRRFRPDPVPDDVLVAAFDAARFGPQGGNRQPVRFVVVRDPERRRVLANLYLARWQPYLDERGISTPTEADHFARTLADVPVLVVVCAKLAALHPTDTELDRLSIVGGASVYPIVQNLCLALRGAGVATALTTLLVADEPKVAELLDIPDGYATAAHLAVGYPERGFPSNLRRRPVEELVFGEAFGRPLGEAG</sequence>
<dbReference type="Pfam" id="PF03631">
    <property type="entry name" value="Virul_fac_BrkB"/>
    <property type="match status" value="1"/>
</dbReference>
<protein>
    <submittedName>
        <fullName evidence="8">Ribonuclease BN</fullName>
    </submittedName>
</protein>
<keyword evidence="4 6" id="KW-1133">Transmembrane helix</keyword>
<dbReference type="InterPro" id="IPR000415">
    <property type="entry name" value="Nitroreductase-like"/>
</dbReference>
<comment type="subcellular location">
    <subcellularLocation>
        <location evidence="1">Cell membrane</location>
        <topology evidence="1">Multi-pass membrane protein</topology>
    </subcellularLocation>
</comment>
<feature type="domain" description="Nitroreductase" evidence="7">
    <location>
        <begin position="353"/>
        <end position="515"/>
    </location>
</feature>
<dbReference type="SUPFAM" id="SSF55469">
    <property type="entry name" value="FMN-dependent nitroreductase-like"/>
    <property type="match status" value="1"/>
</dbReference>
<dbReference type="RefSeq" id="WP_071064461.1">
    <property type="nucleotide sequence ID" value="NZ_MAXA01000218.1"/>
</dbReference>
<dbReference type="InterPro" id="IPR017039">
    <property type="entry name" value="Virul_fac_BrkB"/>
</dbReference>
<name>A0A1S1PYG4_9ACTN</name>
<dbReference type="OrthoDB" id="3349406at2"/>
<feature type="transmembrane region" description="Helical" evidence="6">
    <location>
        <begin position="98"/>
        <end position="123"/>
    </location>
</feature>
<evidence type="ECO:0000256" key="6">
    <source>
        <dbReference type="SAM" id="Phobius"/>
    </source>
</evidence>
<dbReference type="CDD" id="cd02062">
    <property type="entry name" value="Nitro_FMN_reductase"/>
    <property type="match status" value="1"/>
</dbReference>
<proteinExistence type="predicted"/>
<keyword evidence="2" id="KW-1003">Cell membrane</keyword>